<evidence type="ECO:0008006" key="4">
    <source>
        <dbReference type="Google" id="ProtNLM"/>
    </source>
</evidence>
<name>A0ABU1W2T4_9GAMM</name>
<dbReference type="EMBL" id="JAVDWR010000014">
    <property type="protein sequence ID" value="MDR7122263.1"/>
    <property type="molecule type" value="Genomic_DNA"/>
</dbReference>
<dbReference type="Proteomes" id="UP001257909">
    <property type="component" value="Unassembled WGS sequence"/>
</dbReference>
<gene>
    <name evidence="2" type="ORF">J2W69_003222</name>
</gene>
<keyword evidence="1" id="KW-0812">Transmembrane</keyword>
<reference evidence="2 3" key="1">
    <citation type="submission" date="2023-07" db="EMBL/GenBank/DDBJ databases">
        <title>Sorghum-associated microbial communities from plants grown in Nebraska, USA.</title>
        <authorList>
            <person name="Schachtman D."/>
        </authorList>
    </citation>
    <scope>NUCLEOTIDE SEQUENCE [LARGE SCALE GENOMIC DNA]</scope>
    <source>
        <strain evidence="2 3">4138</strain>
    </source>
</reference>
<keyword evidence="3" id="KW-1185">Reference proteome</keyword>
<proteinExistence type="predicted"/>
<feature type="transmembrane region" description="Helical" evidence="1">
    <location>
        <begin position="12"/>
        <end position="31"/>
    </location>
</feature>
<accession>A0ABU1W2T4</accession>
<evidence type="ECO:0000313" key="3">
    <source>
        <dbReference type="Proteomes" id="UP001257909"/>
    </source>
</evidence>
<organism evidence="2 3">
    <name type="scientific">Rheinheimera soli</name>
    <dbReference type="NCBI Taxonomy" id="443616"/>
    <lineage>
        <taxon>Bacteria</taxon>
        <taxon>Pseudomonadati</taxon>
        <taxon>Pseudomonadota</taxon>
        <taxon>Gammaproteobacteria</taxon>
        <taxon>Chromatiales</taxon>
        <taxon>Chromatiaceae</taxon>
        <taxon>Rheinheimera</taxon>
    </lineage>
</organism>
<comment type="caution">
    <text evidence="2">The sequence shown here is derived from an EMBL/GenBank/DDBJ whole genome shotgun (WGS) entry which is preliminary data.</text>
</comment>
<dbReference type="RefSeq" id="WP_310280307.1">
    <property type="nucleotide sequence ID" value="NZ_JAVDWR010000014.1"/>
</dbReference>
<feature type="transmembrane region" description="Helical" evidence="1">
    <location>
        <begin position="37"/>
        <end position="55"/>
    </location>
</feature>
<sequence>MTFKEIMADKKAKHWACLSWGGSLLLLVYFLYAEQDLLLFTPLIYSLLLAVLPFTQKNQTYQLFPEYFDDPLSQLRLEGEMLHVKQHQLTLANVNKVAIDQLDETKAFIDFPYTMYGKLKFSFPAKELPTVKAFFQQHCPDIQIIR</sequence>
<keyword evidence="1" id="KW-1133">Transmembrane helix</keyword>
<protein>
    <recommendedName>
        <fullName evidence="4">YcxB-like protein domain-containing protein</fullName>
    </recommendedName>
</protein>
<evidence type="ECO:0000313" key="2">
    <source>
        <dbReference type="EMBL" id="MDR7122263.1"/>
    </source>
</evidence>
<evidence type="ECO:0000256" key="1">
    <source>
        <dbReference type="SAM" id="Phobius"/>
    </source>
</evidence>
<keyword evidence="1" id="KW-0472">Membrane</keyword>